<reference evidence="10" key="1">
    <citation type="journal article" date="2020" name="mSystems">
        <title>Genome- and Community-Level Interaction Insights into Carbon Utilization and Element Cycling Functions of Hydrothermarchaeota in Hydrothermal Sediment.</title>
        <authorList>
            <person name="Zhou Z."/>
            <person name="Liu Y."/>
            <person name="Xu W."/>
            <person name="Pan J."/>
            <person name="Luo Z.H."/>
            <person name="Li M."/>
        </authorList>
    </citation>
    <scope>NUCLEOTIDE SEQUENCE [LARGE SCALE GENOMIC DNA]</scope>
    <source>
        <strain evidence="10">SpSt-477</strain>
    </source>
</reference>
<comment type="caution">
    <text evidence="8">Lacks conserved residue(s) required for the propagation of feature annotation.</text>
</comment>
<feature type="active site" description="Proton donor" evidence="8">
    <location>
        <position position="76"/>
    </location>
</feature>
<feature type="site" description="Could be important to modulate the pK values of the two catalytic cysteine residues" evidence="8">
    <location>
        <position position="201"/>
    </location>
</feature>
<dbReference type="HAMAP" id="MF_00197">
    <property type="entry name" value="DAP_epimerase"/>
    <property type="match status" value="1"/>
</dbReference>
<organism evidence="10">
    <name type="scientific">Desulfatirhabdium butyrativorans</name>
    <dbReference type="NCBI Taxonomy" id="340467"/>
    <lineage>
        <taxon>Bacteria</taxon>
        <taxon>Pseudomonadati</taxon>
        <taxon>Thermodesulfobacteriota</taxon>
        <taxon>Desulfobacteria</taxon>
        <taxon>Desulfobacterales</taxon>
        <taxon>Desulfatirhabdiaceae</taxon>
        <taxon>Desulfatirhabdium</taxon>
    </lineage>
</organism>
<evidence type="ECO:0000256" key="8">
    <source>
        <dbReference type="HAMAP-Rule" id="MF_00197"/>
    </source>
</evidence>
<keyword evidence="4 8" id="KW-0028">Amino-acid biosynthesis</keyword>
<feature type="binding site" evidence="8">
    <location>
        <begin position="212"/>
        <end position="213"/>
    </location>
    <ligand>
        <name>substrate</name>
    </ligand>
</feature>
<dbReference type="GO" id="GO:0008837">
    <property type="term" value="F:diaminopimelate epimerase activity"/>
    <property type="evidence" value="ECO:0007669"/>
    <property type="project" value="UniProtKB-UniRule"/>
</dbReference>
<dbReference type="NCBIfam" id="TIGR00652">
    <property type="entry name" value="DapF"/>
    <property type="match status" value="1"/>
</dbReference>
<feature type="binding site" evidence="8">
    <location>
        <position position="14"/>
    </location>
    <ligand>
        <name>substrate</name>
    </ligand>
</feature>
<evidence type="ECO:0000256" key="9">
    <source>
        <dbReference type="PROSITE-ProRule" id="PRU10125"/>
    </source>
</evidence>
<proteinExistence type="inferred from homology"/>
<evidence type="ECO:0000256" key="5">
    <source>
        <dbReference type="ARBA" id="ARBA00023154"/>
    </source>
</evidence>
<dbReference type="UniPathway" id="UPA00034">
    <property type="reaction ID" value="UER00025"/>
</dbReference>
<dbReference type="AlphaFoldDB" id="A0A7C4RSE6"/>
<feature type="binding site" evidence="8">
    <location>
        <position position="183"/>
    </location>
    <ligand>
        <name>substrate</name>
    </ligand>
</feature>
<dbReference type="EMBL" id="DSUH01000131">
    <property type="protein sequence ID" value="HGU32357.1"/>
    <property type="molecule type" value="Genomic_DNA"/>
</dbReference>
<dbReference type="InterPro" id="IPR001653">
    <property type="entry name" value="DAP_epimerase_DapF"/>
</dbReference>
<name>A0A7C4RSE6_9BACT</name>
<gene>
    <name evidence="8" type="primary">dapF</name>
    <name evidence="10" type="ORF">ENS29_05825</name>
</gene>
<feature type="binding site" evidence="8">
    <location>
        <position position="67"/>
    </location>
    <ligand>
        <name>substrate</name>
    </ligand>
</feature>
<feature type="active site" evidence="9">
    <location>
        <position position="76"/>
    </location>
</feature>
<evidence type="ECO:0000256" key="4">
    <source>
        <dbReference type="ARBA" id="ARBA00022605"/>
    </source>
</evidence>
<dbReference type="PANTHER" id="PTHR31689:SF0">
    <property type="entry name" value="DIAMINOPIMELATE EPIMERASE"/>
    <property type="match status" value="1"/>
</dbReference>
<comment type="pathway">
    <text evidence="1 8">Amino-acid biosynthesis; L-lysine biosynthesis via DAP pathway; DL-2,6-diaminopimelate from LL-2,6-diaminopimelate: step 1/1.</text>
</comment>
<dbReference type="InterPro" id="IPR018510">
    <property type="entry name" value="DAP_epimerase_AS"/>
</dbReference>
<dbReference type="Pfam" id="PF01678">
    <property type="entry name" value="DAP_epimerase"/>
    <property type="match status" value="2"/>
</dbReference>
<feature type="site" description="Could be important to modulate the pK values of the two catalytic cysteine residues" evidence="8">
    <location>
        <position position="151"/>
    </location>
</feature>
<keyword evidence="5 8" id="KW-0457">Lysine biosynthesis</keyword>
<feature type="binding site" evidence="8">
    <location>
        <begin position="201"/>
        <end position="202"/>
    </location>
    <ligand>
        <name>substrate</name>
    </ligand>
</feature>
<feature type="binding site" evidence="8">
    <location>
        <begin position="77"/>
        <end position="78"/>
    </location>
    <ligand>
        <name>substrate</name>
    </ligand>
</feature>
<comment type="function">
    <text evidence="8">Catalyzes the stereoinversion of LL-2,6-diaminopimelate (L,L-DAP) to meso-diaminopimelate (meso-DAP), a precursor of L-lysine and an essential component of the bacterial peptidoglycan.</text>
</comment>
<dbReference type="EC" id="5.1.1.7" evidence="3 8"/>
<accession>A0A7C4RSE6</accession>
<evidence type="ECO:0000256" key="3">
    <source>
        <dbReference type="ARBA" id="ARBA00013080"/>
    </source>
</evidence>
<keyword evidence="6 8" id="KW-0413">Isomerase</keyword>
<keyword evidence="8" id="KW-0963">Cytoplasm</keyword>
<dbReference type="PROSITE" id="PS01326">
    <property type="entry name" value="DAP_EPIMERASE"/>
    <property type="match status" value="1"/>
</dbReference>
<dbReference type="Gene3D" id="3.10.310.10">
    <property type="entry name" value="Diaminopimelate Epimerase, Chain A, domain 1"/>
    <property type="match status" value="2"/>
</dbReference>
<dbReference type="SUPFAM" id="SSF54506">
    <property type="entry name" value="Diaminopimelate epimerase-like"/>
    <property type="match status" value="2"/>
</dbReference>
<dbReference type="GO" id="GO:0005829">
    <property type="term" value="C:cytosol"/>
    <property type="evidence" value="ECO:0007669"/>
    <property type="project" value="TreeGrafter"/>
</dbReference>
<comment type="subunit">
    <text evidence="8">Homodimer.</text>
</comment>
<comment type="similarity">
    <text evidence="2 8">Belongs to the diaminopimelate epimerase family.</text>
</comment>
<comment type="catalytic activity">
    <reaction evidence="7 8">
        <text>(2S,6S)-2,6-diaminopimelate = meso-2,6-diaminopimelate</text>
        <dbReference type="Rhea" id="RHEA:15393"/>
        <dbReference type="ChEBI" id="CHEBI:57609"/>
        <dbReference type="ChEBI" id="CHEBI:57791"/>
        <dbReference type="EC" id="5.1.1.7"/>
    </reaction>
</comment>
<feature type="active site" description="Proton acceptor" evidence="8">
    <location>
        <position position="211"/>
    </location>
</feature>
<evidence type="ECO:0000256" key="7">
    <source>
        <dbReference type="ARBA" id="ARBA00051712"/>
    </source>
</evidence>
<evidence type="ECO:0000256" key="1">
    <source>
        <dbReference type="ARBA" id="ARBA00005196"/>
    </source>
</evidence>
<sequence length="286" mass="31050">MKSISFYKMSGAGNDFIIIDNRVPIIDESRLKELIVGACRRKLSVGADGLILIENSQHADFRWRFYNADGSEADMCGNGARCAARVASILGIGNNGRMCFETGAGLIEAEVFASGQVSIRLTDAPLPDLDRSIRLSTGNATISFVHTGVPHVVMEVADVDRIDVKAMGREIRYHADFAPAGTNVNFASPKGLRRLAIRTYERGVEDETLACGTGSTAAALVMAEKYGWTSPVAVDTRSGSQLTIHFERSTSGYTNLFLEGDARVIYKAELSEEAWTSSHRKECACV</sequence>
<comment type="subcellular location">
    <subcellularLocation>
        <location evidence="8">Cytoplasm</location>
    </subcellularLocation>
</comment>
<evidence type="ECO:0000256" key="2">
    <source>
        <dbReference type="ARBA" id="ARBA00010219"/>
    </source>
</evidence>
<evidence type="ECO:0000313" key="10">
    <source>
        <dbReference type="EMBL" id="HGU32357.1"/>
    </source>
</evidence>
<protein>
    <recommendedName>
        <fullName evidence="3 8">Diaminopimelate epimerase</fullName>
        <shortName evidence="8">DAP epimerase</shortName>
        <ecNumber evidence="3 8">5.1.1.7</ecNumber>
    </recommendedName>
    <alternativeName>
        <fullName evidence="8">PLP-independent amino acid racemase</fullName>
    </alternativeName>
</protein>
<evidence type="ECO:0000256" key="6">
    <source>
        <dbReference type="ARBA" id="ARBA00023235"/>
    </source>
</evidence>
<comment type="caution">
    <text evidence="10">The sequence shown here is derived from an EMBL/GenBank/DDBJ whole genome shotgun (WGS) entry which is preliminary data.</text>
</comment>
<dbReference type="PANTHER" id="PTHR31689">
    <property type="entry name" value="DIAMINOPIMELATE EPIMERASE, CHLOROPLASTIC"/>
    <property type="match status" value="1"/>
</dbReference>
<dbReference type="GO" id="GO:0009089">
    <property type="term" value="P:lysine biosynthetic process via diaminopimelate"/>
    <property type="evidence" value="ECO:0007669"/>
    <property type="project" value="UniProtKB-UniRule"/>
</dbReference>